<sequence>MADKLVYQVRIEEDIKMIELLLDRIYDVARVDELWIHDKLEDIRKEINELKIYV</sequence>
<dbReference type="AlphaFoldDB" id="K8ETW3"/>
<proteinExistence type="predicted"/>
<evidence type="ECO:0000313" key="1">
    <source>
        <dbReference type="EMBL" id="CCO12071.2"/>
    </source>
</evidence>
<reference evidence="2" key="1">
    <citation type="journal article" date="2013" name="Genome Announc.">
        <title>Complete Chromosome Sequence of Carnobacterium maltaromaticum LMA 28.</title>
        <authorList>
            <person name="Cailliez-Grimal C."/>
            <person name="Chaillou S."/>
            <person name="Anba-Mondoloni J."/>
            <person name="Loux V."/>
            <person name="Afzal M.I."/>
            <person name="Rahman A."/>
            <person name="Kergourlay G."/>
            <person name="Champomier-Verges M.C."/>
            <person name="Zagorec M."/>
            <person name="Dalgaard P."/>
            <person name="Leisner J.J."/>
            <person name="Prevost H."/>
            <person name="Revol-Junelles A.M."/>
            <person name="Borges F."/>
        </authorList>
    </citation>
    <scope>NUCLEOTIDE SEQUENCE</scope>
    <source>
        <strain evidence="2">LMA28</strain>
    </source>
</reference>
<gene>
    <name evidence="1" type="ORF">BN424_2632</name>
</gene>
<organism evidence="1 2">
    <name type="scientific">Carnobacterium maltaromaticum LMA28</name>
    <dbReference type="NCBI Taxonomy" id="1234679"/>
    <lineage>
        <taxon>Bacteria</taxon>
        <taxon>Bacillati</taxon>
        <taxon>Bacillota</taxon>
        <taxon>Bacilli</taxon>
        <taxon>Lactobacillales</taxon>
        <taxon>Carnobacteriaceae</taxon>
        <taxon>Carnobacterium</taxon>
    </lineage>
</organism>
<dbReference type="STRING" id="1234679.BN424_2632"/>
<dbReference type="EMBL" id="HE999757">
    <property type="protein sequence ID" value="CCO12071.2"/>
    <property type="molecule type" value="Genomic_DNA"/>
</dbReference>
<protein>
    <submittedName>
        <fullName evidence="1">Uncharacterized protein</fullName>
    </submittedName>
</protein>
<evidence type="ECO:0000313" key="2">
    <source>
        <dbReference type="Proteomes" id="UP000000212"/>
    </source>
</evidence>
<name>K8ETW3_CARML</name>
<dbReference type="HOGENOM" id="CLU_3041602_0_0_9"/>
<dbReference type="KEGG" id="cml:BN424_2632"/>
<keyword evidence="2" id="KW-1185">Reference proteome</keyword>
<dbReference type="RefSeq" id="WP_015077124.1">
    <property type="nucleotide sequence ID" value="NC_019425.2"/>
</dbReference>
<accession>K8ETW3</accession>
<dbReference type="Proteomes" id="UP000000212">
    <property type="component" value="Chromosome"/>
</dbReference>